<proteinExistence type="predicted"/>
<dbReference type="PROSITE" id="PS50865">
    <property type="entry name" value="ZF_MYND_2"/>
    <property type="match status" value="1"/>
</dbReference>
<dbReference type="OrthoDB" id="553185at2759"/>
<dbReference type="InterPro" id="IPR002893">
    <property type="entry name" value="Znf_MYND"/>
</dbReference>
<dbReference type="PROSITE" id="PS01360">
    <property type="entry name" value="ZF_MYND_1"/>
    <property type="match status" value="1"/>
</dbReference>
<sequence length="494" mass="50230">MTRGAGEPEGRESCGGAVESGAGSADATGGEAFATRASADATGEAAGGGAANSGHADNKDTGAASGCEAAESGGEAGCSCCASSDGDGYLVYEFVGPPDPRAYIDMSADQFAALMCAMHVCQGAGVHLAAFHMARIMYGMPGIRRRIAEVLVPQLAARSAAADAAGGGGSGAAGSAGDDVYGASWRVISSGELEAVWLEFLAIVLMKSIHALGIADVPAVAVQTCTLLEGVVQRLLDLDPKRPETHLYWMEAAPAWGDMELVYRAAVTAAQLGAEQGNHAAVLVGSFNAAYYLLGGLLPDARTGGRCPLGLLRSQAARGLAAEEWLRRWDMQYLVRAPYFHQVNTVKQAMKELAHLPDSAKIKLPYQPRGRVSTSTSSSAGSVRGPGSAAAAPSATDAAAGAMAGLTISGDSGGEGGNGGGRAAGGAAAHAVQQSAAAAASSVCDACGLPFFVVQKCSRCRQRKYCSPACQAEDWRAGHKAECKRMAQEAGLLK</sequence>
<dbReference type="SUPFAM" id="SSF144232">
    <property type="entry name" value="HIT/MYND zinc finger-like"/>
    <property type="match status" value="1"/>
</dbReference>
<gene>
    <name evidence="7" type="ORF">HYH02_010825</name>
</gene>
<keyword evidence="8" id="KW-1185">Reference proteome</keyword>
<feature type="region of interest" description="Disordered" evidence="5">
    <location>
        <begin position="1"/>
        <end position="66"/>
    </location>
</feature>
<evidence type="ECO:0000313" key="7">
    <source>
        <dbReference type="EMBL" id="KAG2438370.1"/>
    </source>
</evidence>
<feature type="domain" description="MYND-type" evidence="6">
    <location>
        <begin position="444"/>
        <end position="483"/>
    </location>
</feature>
<reference evidence="7" key="1">
    <citation type="journal article" date="2020" name="bioRxiv">
        <title>Comparative genomics of Chlamydomonas.</title>
        <authorList>
            <person name="Craig R.J."/>
            <person name="Hasan A.R."/>
            <person name="Ness R.W."/>
            <person name="Keightley P.D."/>
        </authorList>
    </citation>
    <scope>NUCLEOTIDE SEQUENCE</scope>
    <source>
        <strain evidence="7">CCAP 11/173</strain>
    </source>
</reference>
<dbReference type="Proteomes" id="UP000613740">
    <property type="component" value="Unassembled WGS sequence"/>
</dbReference>
<dbReference type="PANTHER" id="PTHR40903:SF1">
    <property type="entry name" value="HYPHALLY REGULATED CELL WALL PROTEIN 3"/>
    <property type="match status" value="1"/>
</dbReference>
<feature type="compositionally biased region" description="Basic and acidic residues" evidence="5">
    <location>
        <begin position="1"/>
        <end position="12"/>
    </location>
</feature>
<keyword evidence="1" id="KW-0479">Metal-binding</keyword>
<comment type="caution">
    <text evidence="7">The sequence shown here is derived from an EMBL/GenBank/DDBJ whole genome shotgun (WGS) entry which is preliminary data.</text>
</comment>
<keyword evidence="2 4" id="KW-0863">Zinc-finger</keyword>
<evidence type="ECO:0000313" key="8">
    <source>
        <dbReference type="Proteomes" id="UP000613740"/>
    </source>
</evidence>
<dbReference type="Pfam" id="PF01753">
    <property type="entry name" value="zf-MYND"/>
    <property type="match status" value="1"/>
</dbReference>
<feature type="region of interest" description="Disordered" evidence="5">
    <location>
        <begin position="365"/>
        <end position="394"/>
    </location>
</feature>
<dbReference type="PANTHER" id="PTHR40903">
    <property type="entry name" value="GLYCINE-RICH CELL WALL STRUCTURAL PROTEIN 1-LIKE"/>
    <property type="match status" value="1"/>
</dbReference>
<accession>A0A835W3W2</accession>
<keyword evidence="3" id="KW-0862">Zinc</keyword>
<feature type="compositionally biased region" description="Low complexity" evidence="5">
    <location>
        <begin position="34"/>
        <end position="44"/>
    </location>
</feature>
<dbReference type="Gene3D" id="6.10.140.2220">
    <property type="match status" value="1"/>
</dbReference>
<feature type="compositionally biased region" description="Low complexity" evidence="5">
    <location>
        <begin position="369"/>
        <end position="394"/>
    </location>
</feature>
<evidence type="ECO:0000256" key="1">
    <source>
        <dbReference type="ARBA" id="ARBA00022723"/>
    </source>
</evidence>
<organism evidence="7 8">
    <name type="scientific">Chlamydomonas schloesseri</name>
    <dbReference type="NCBI Taxonomy" id="2026947"/>
    <lineage>
        <taxon>Eukaryota</taxon>
        <taxon>Viridiplantae</taxon>
        <taxon>Chlorophyta</taxon>
        <taxon>core chlorophytes</taxon>
        <taxon>Chlorophyceae</taxon>
        <taxon>CS clade</taxon>
        <taxon>Chlamydomonadales</taxon>
        <taxon>Chlamydomonadaceae</taxon>
        <taxon>Chlamydomonas</taxon>
    </lineage>
</organism>
<dbReference type="GO" id="GO:0008270">
    <property type="term" value="F:zinc ion binding"/>
    <property type="evidence" value="ECO:0007669"/>
    <property type="project" value="UniProtKB-KW"/>
</dbReference>
<evidence type="ECO:0000256" key="4">
    <source>
        <dbReference type="PROSITE-ProRule" id="PRU00134"/>
    </source>
</evidence>
<protein>
    <recommendedName>
        <fullName evidence="6">MYND-type domain-containing protein</fullName>
    </recommendedName>
</protein>
<evidence type="ECO:0000256" key="5">
    <source>
        <dbReference type="SAM" id="MobiDB-lite"/>
    </source>
</evidence>
<evidence type="ECO:0000259" key="6">
    <source>
        <dbReference type="PROSITE" id="PS50865"/>
    </source>
</evidence>
<evidence type="ECO:0000256" key="3">
    <source>
        <dbReference type="ARBA" id="ARBA00022833"/>
    </source>
</evidence>
<name>A0A835W3W2_9CHLO</name>
<evidence type="ECO:0000256" key="2">
    <source>
        <dbReference type="ARBA" id="ARBA00022771"/>
    </source>
</evidence>
<dbReference type="AlphaFoldDB" id="A0A835W3W2"/>
<dbReference type="EMBL" id="JAEHOD010000043">
    <property type="protein sequence ID" value="KAG2438370.1"/>
    <property type="molecule type" value="Genomic_DNA"/>
</dbReference>